<accession>A0A9P0YQ67</accession>
<dbReference type="SUPFAM" id="SSF54236">
    <property type="entry name" value="Ubiquitin-like"/>
    <property type="match status" value="4"/>
</dbReference>
<evidence type="ECO:0000256" key="2">
    <source>
        <dbReference type="ARBA" id="ARBA00022843"/>
    </source>
</evidence>
<feature type="domain" description="Ubiquitin-like" evidence="3">
    <location>
        <begin position="19"/>
        <end position="88"/>
    </location>
</feature>
<gene>
    <name evidence="4" type="ORF">CEURO_LOCUS4345</name>
</gene>
<evidence type="ECO:0000313" key="5">
    <source>
        <dbReference type="Proteomes" id="UP001152484"/>
    </source>
</evidence>
<dbReference type="AlphaFoldDB" id="A0A9P0YQ67"/>
<dbReference type="PROSITE" id="PS00299">
    <property type="entry name" value="UBIQUITIN_1"/>
    <property type="match status" value="1"/>
</dbReference>
<dbReference type="SMART" id="SM00213">
    <property type="entry name" value="UBQ"/>
    <property type="match status" value="4"/>
</dbReference>
<dbReference type="Proteomes" id="UP001152484">
    <property type="component" value="Unassembled WGS sequence"/>
</dbReference>
<keyword evidence="5" id="KW-1185">Reference proteome</keyword>
<evidence type="ECO:0000313" key="4">
    <source>
        <dbReference type="EMBL" id="CAH9072429.1"/>
    </source>
</evidence>
<evidence type="ECO:0000259" key="3">
    <source>
        <dbReference type="PROSITE" id="PS50053"/>
    </source>
</evidence>
<protein>
    <recommendedName>
        <fullName evidence="3">Ubiquitin-like domain-containing protein</fullName>
    </recommendedName>
</protein>
<dbReference type="InterPro" id="IPR000626">
    <property type="entry name" value="Ubiquitin-like_dom"/>
</dbReference>
<sequence>MSTTSNPISPCDEEDEEQLNICLRVIKTVNFKVRKTETVGRVKSLLYGKEGIPESLQELFFCSNHLESDKRLVDYGISSNSTLNAYVSNSVPLRLSIKIPSRKRTIMVQVRSQDTIQNVKALIEAKESIGSDQYNLVYAGKLLEDDDKTFAFLDIHGESTLHVVFIPKDVLQVSVKMLSGETVKTQVRTLHTILDVKTLLESNVGYPVKALSYHGKNLDDSKTVSYYNITTDDTISEMTSPIQVFIKWSGKSTSFDILQEDLVIYLKKMISSKFGVPVNVQRLVFEGKLLDDFKDLASYGVQKDSNILLSYSQAISVTKIKLSKIHISDLELSSCKSIESLKRLVGKRLGVHVKELRKRGGPTLIDAGSPCRDYSMTSSTQLEVFFNNMMKTATSQV</sequence>
<feature type="domain" description="Ubiquitin-like" evidence="3">
    <location>
        <begin position="242"/>
        <end position="309"/>
    </location>
</feature>
<dbReference type="EMBL" id="CAMAPE010000008">
    <property type="protein sequence ID" value="CAH9072429.1"/>
    <property type="molecule type" value="Genomic_DNA"/>
</dbReference>
<dbReference type="InterPro" id="IPR019954">
    <property type="entry name" value="Ubiquitin_CS"/>
</dbReference>
<comment type="caution">
    <text evidence="4">The sequence shown here is derived from an EMBL/GenBank/DDBJ whole genome shotgun (WGS) entry which is preliminary data.</text>
</comment>
<keyword evidence="1" id="KW-1017">Isopeptide bond</keyword>
<dbReference type="CDD" id="cd17039">
    <property type="entry name" value="Ubl_ubiquitin_like"/>
    <property type="match status" value="2"/>
</dbReference>
<name>A0A9P0YQ67_CUSEU</name>
<dbReference type="OrthoDB" id="1894077at2759"/>
<evidence type="ECO:0000256" key="1">
    <source>
        <dbReference type="ARBA" id="ARBA00022499"/>
    </source>
</evidence>
<feature type="domain" description="Ubiquitin-like" evidence="3">
    <location>
        <begin position="171"/>
        <end position="235"/>
    </location>
</feature>
<dbReference type="PROSITE" id="PS50053">
    <property type="entry name" value="UBIQUITIN_2"/>
    <property type="match status" value="4"/>
</dbReference>
<organism evidence="4 5">
    <name type="scientific">Cuscuta europaea</name>
    <name type="common">European dodder</name>
    <dbReference type="NCBI Taxonomy" id="41803"/>
    <lineage>
        <taxon>Eukaryota</taxon>
        <taxon>Viridiplantae</taxon>
        <taxon>Streptophyta</taxon>
        <taxon>Embryophyta</taxon>
        <taxon>Tracheophyta</taxon>
        <taxon>Spermatophyta</taxon>
        <taxon>Magnoliopsida</taxon>
        <taxon>eudicotyledons</taxon>
        <taxon>Gunneridae</taxon>
        <taxon>Pentapetalae</taxon>
        <taxon>asterids</taxon>
        <taxon>lamiids</taxon>
        <taxon>Solanales</taxon>
        <taxon>Convolvulaceae</taxon>
        <taxon>Cuscuteae</taxon>
        <taxon>Cuscuta</taxon>
        <taxon>Cuscuta subgen. Cuscuta</taxon>
    </lineage>
</organism>
<dbReference type="GO" id="GO:0003729">
    <property type="term" value="F:mRNA binding"/>
    <property type="evidence" value="ECO:0007669"/>
    <property type="project" value="UniProtKB-ARBA"/>
</dbReference>
<dbReference type="InterPro" id="IPR050158">
    <property type="entry name" value="Ubiquitin_ubiquitin-like"/>
</dbReference>
<dbReference type="InterPro" id="IPR029071">
    <property type="entry name" value="Ubiquitin-like_domsf"/>
</dbReference>
<dbReference type="PRINTS" id="PR00348">
    <property type="entry name" value="UBIQUITIN"/>
</dbReference>
<dbReference type="Gene3D" id="3.10.20.90">
    <property type="entry name" value="Phosphatidylinositol 3-kinase Catalytic Subunit, Chain A, domain 1"/>
    <property type="match status" value="4"/>
</dbReference>
<dbReference type="Pfam" id="PF00240">
    <property type="entry name" value="ubiquitin"/>
    <property type="match status" value="4"/>
</dbReference>
<reference evidence="4" key="1">
    <citation type="submission" date="2022-07" db="EMBL/GenBank/DDBJ databases">
        <authorList>
            <person name="Macas J."/>
            <person name="Novak P."/>
            <person name="Neumann P."/>
        </authorList>
    </citation>
    <scope>NUCLEOTIDE SEQUENCE</scope>
</reference>
<feature type="domain" description="Ubiquitin-like" evidence="3">
    <location>
        <begin position="93"/>
        <end position="164"/>
    </location>
</feature>
<dbReference type="PANTHER" id="PTHR10666">
    <property type="entry name" value="UBIQUITIN"/>
    <property type="match status" value="1"/>
</dbReference>
<keyword evidence="2" id="KW-0832">Ubl conjugation</keyword>
<dbReference type="InterPro" id="IPR019956">
    <property type="entry name" value="Ubiquitin_dom"/>
</dbReference>
<proteinExistence type="predicted"/>